<dbReference type="Proteomes" id="UP000239563">
    <property type="component" value="Chromosome XIX"/>
</dbReference>
<accession>A0A2N8ULC7</accession>
<name>A0A2N8ULC7_9BASI</name>
<protein>
    <submittedName>
        <fullName evidence="2">Uncharacterized protein</fullName>
    </submittedName>
</protein>
<organism evidence="2 3">
    <name type="scientific">Sporisorium reilianum f. sp. reilianum</name>
    <dbReference type="NCBI Taxonomy" id="72559"/>
    <lineage>
        <taxon>Eukaryota</taxon>
        <taxon>Fungi</taxon>
        <taxon>Dikarya</taxon>
        <taxon>Basidiomycota</taxon>
        <taxon>Ustilaginomycotina</taxon>
        <taxon>Ustilaginomycetes</taxon>
        <taxon>Ustilaginales</taxon>
        <taxon>Ustilaginaceae</taxon>
        <taxon>Sporisorium</taxon>
    </lineage>
</organism>
<feature type="signal peptide" evidence="1">
    <location>
        <begin position="1"/>
        <end position="22"/>
    </location>
</feature>
<dbReference type="EMBL" id="LT795072">
    <property type="protein sequence ID" value="SJX65724.1"/>
    <property type="molecule type" value="Genomic_DNA"/>
</dbReference>
<dbReference type="AlphaFoldDB" id="A0A2N8ULC7"/>
<evidence type="ECO:0000313" key="2">
    <source>
        <dbReference type="EMBL" id="SJX65724.1"/>
    </source>
</evidence>
<feature type="chain" id="PRO_5014783086" evidence="1">
    <location>
        <begin position="23"/>
        <end position="148"/>
    </location>
</feature>
<sequence length="148" mass="16763">MFIKNFLLAMVAAALAVSFVEAGWLPPEVVLFSPGQDHRGFLEKLNGFIKQAEPDQGEIPATLPVYDVMMEEAPRRFYEENFGKDGKVVPTYTITGKRFNDWYETYKWLVNYDHIEREARAVDMKRQEAIAAKRLAKYGPGPSGTGSI</sequence>
<proteinExistence type="predicted"/>
<reference evidence="2 3" key="1">
    <citation type="submission" date="2017-02" db="EMBL/GenBank/DDBJ databases">
        <authorList>
            <person name="Peterson S.W."/>
        </authorList>
    </citation>
    <scope>NUCLEOTIDE SEQUENCE [LARGE SCALE GENOMIC DNA]</scope>
    <source>
        <strain evidence="2 3">SRS1_H2-8</strain>
    </source>
</reference>
<gene>
    <name evidence="2" type="ORF">SRS1_20018</name>
</gene>
<evidence type="ECO:0000256" key="1">
    <source>
        <dbReference type="SAM" id="SignalP"/>
    </source>
</evidence>
<evidence type="ECO:0000313" key="3">
    <source>
        <dbReference type="Proteomes" id="UP000239563"/>
    </source>
</evidence>
<keyword evidence="1" id="KW-0732">Signal</keyword>